<dbReference type="GO" id="GO:0030497">
    <property type="term" value="P:fatty acid elongation"/>
    <property type="evidence" value="ECO:0007669"/>
    <property type="project" value="TreeGrafter"/>
</dbReference>
<dbReference type="InterPro" id="IPR002347">
    <property type="entry name" value="SDR_fam"/>
</dbReference>
<dbReference type="Pfam" id="PF00106">
    <property type="entry name" value="adh_short"/>
    <property type="match status" value="1"/>
</dbReference>
<dbReference type="Gene3D" id="3.40.50.720">
    <property type="entry name" value="NAD(P)-binding Rossmann-like Domain"/>
    <property type="match status" value="1"/>
</dbReference>
<dbReference type="PANTHER" id="PTHR43086:SF2">
    <property type="entry name" value="HYDROXYSTEROID DEHYDROGENASE-LIKE PROTEIN 1"/>
    <property type="match status" value="1"/>
</dbReference>
<dbReference type="InterPro" id="IPR036291">
    <property type="entry name" value="NAD(P)-bd_dom_sf"/>
</dbReference>
<dbReference type="PRINTS" id="PR00081">
    <property type="entry name" value="GDHRDH"/>
</dbReference>
<protein>
    <submittedName>
        <fullName evidence="4">Uncharacterized protein</fullName>
    </submittedName>
</protein>
<dbReference type="AlphaFoldDB" id="A0AAV9QN94"/>
<evidence type="ECO:0000313" key="5">
    <source>
        <dbReference type="Proteomes" id="UP001345827"/>
    </source>
</evidence>
<evidence type="ECO:0000256" key="2">
    <source>
        <dbReference type="ARBA" id="ARBA00023002"/>
    </source>
</evidence>
<accession>A0AAV9QN94</accession>
<feature type="coiled-coil region" evidence="3">
    <location>
        <begin position="73"/>
        <end position="100"/>
    </location>
</feature>
<keyword evidence="5" id="KW-1185">Reference proteome</keyword>
<reference evidence="4 5" key="1">
    <citation type="submission" date="2023-06" db="EMBL/GenBank/DDBJ databases">
        <title>Black Yeasts Isolated from many extreme environments.</title>
        <authorList>
            <person name="Coleine C."/>
            <person name="Stajich J.E."/>
            <person name="Selbmann L."/>
        </authorList>
    </citation>
    <scope>NUCLEOTIDE SEQUENCE [LARGE SCALE GENOMIC DNA]</scope>
    <source>
        <strain evidence="4 5">CCFEE 5887</strain>
    </source>
</reference>
<keyword evidence="1" id="KW-0521">NADP</keyword>
<organism evidence="4 5">
    <name type="scientific">Vermiconidia calcicola</name>
    <dbReference type="NCBI Taxonomy" id="1690605"/>
    <lineage>
        <taxon>Eukaryota</taxon>
        <taxon>Fungi</taxon>
        <taxon>Dikarya</taxon>
        <taxon>Ascomycota</taxon>
        <taxon>Pezizomycotina</taxon>
        <taxon>Dothideomycetes</taxon>
        <taxon>Dothideomycetidae</taxon>
        <taxon>Mycosphaerellales</taxon>
        <taxon>Extremaceae</taxon>
        <taxon>Vermiconidia</taxon>
    </lineage>
</organism>
<keyword evidence="3" id="KW-0175">Coiled coil</keyword>
<dbReference type="GO" id="GO:0016491">
    <property type="term" value="F:oxidoreductase activity"/>
    <property type="evidence" value="ECO:0007669"/>
    <property type="project" value="UniProtKB-KW"/>
</dbReference>
<gene>
    <name evidence="4" type="ORF">LTR25_000159</name>
</gene>
<evidence type="ECO:0000256" key="3">
    <source>
        <dbReference type="SAM" id="Coils"/>
    </source>
</evidence>
<dbReference type="SUPFAM" id="SSF51735">
    <property type="entry name" value="NAD(P)-binding Rossmann-fold domains"/>
    <property type="match status" value="1"/>
</dbReference>
<dbReference type="EMBL" id="JAXLQG010000001">
    <property type="protein sequence ID" value="KAK5545152.1"/>
    <property type="molecule type" value="Genomic_DNA"/>
</dbReference>
<dbReference type="GO" id="GO:0005783">
    <property type="term" value="C:endoplasmic reticulum"/>
    <property type="evidence" value="ECO:0007669"/>
    <property type="project" value="TreeGrafter"/>
</dbReference>
<dbReference type="PIRSF" id="PIRSF000126">
    <property type="entry name" value="11-beta-HSD1"/>
    <property type="match status" value="1"/>
</dbReference>
<evidence type="ECO:0000313" key="4">
    <source>
        <dbReference type="EMBL" id="KAK5545152.1"/>
    </source>
</evidence>
<keyword evidence="2" id="KW-0560">Oxidoreductase</keyword>
<evidence type="ECO:0000256" key="1">
    <source>
        <dbReference type="ARBA" id="ARBA00022857"/>
    </source>
</evidence>
<dbReference type="PANTHER" id="PTHR43086">
    <property type="entry name" value="VERY-LONG-CHAIN 3-OXOOACYL-COA REDUCTASE"/>
    <property type="match status" value="1"/>
</dbReference>
<sequence length="318" mass="34584">MSTMQRALQFLGALTAITIVTRVVSLGRLYFSPSSSSLNRWRHGKEPYALVTGATDGIGLGFVEAIAAQGFNVILLSRNREKLESRRSALQNQYPNLKFEILVFDALKDSYDDIYKLATSISHLNVTILVNNMGGIPFIPGYIQLTETSSSQIDGTINLNARFLSHITRSMIPVMAKNGPALMLNVGSAAKHGLPWAAVYSGTKGFVLSFSEALAREFKCNSIPIDVLNLNLGDVSSSQTPTPVHLANPAAKDFSKTAVGRLGAAVASGRNTVTPHIPHALLLWVLSILPESIQVSVLDNMVRDARKLHEKIFNLKKD</sequence>
<dbReference type="Proteomes" id="UP001345827">
    <property type="component" value="Unassembled WGS sequence"/>
</dbReference>
<name>A0AAV9QN94_9PEZI</name>
<comment type="caution">
    <text evidence="4">The sequence shown here is derived from an EMBL/GenBank/DDBJ whole genome shotgun (WGS) entry which is preliminary data.</text>
</comment>
<proteinExistence type="predicted"/>